<feature type="compositionally biased region" description="Low complexity" evidence="3">
    <location>
        <begin position="278"/>
        <end position="300"/>
    </location>
</feature>
<reference evidence="5 6" key="1">
    <citation type="journal article" date="2020" name="Int. J. Syst. Evol. Microbiol.">
        <title>Reclassification of Streptomyces castelarensis and Streptomyces sporoclivatus as later heterotypic synonyms of Streptomyces antimycoticus.</title>
        <authorList>
            <person name="Komaki H."/>
            <person name="Tamura T."/>
        </authorList>
    </citation>
    <scope>NUCLEOTIDE SEQUENCE [LARGE SCALE GENOMIC DNA]</scope>
    <source>
        <strain evidence="5 6">NBRC 100767</strain>
    </source>
</reference>
<dbReference type="GO" id="GO:0017061">
    <property type="term" value="F:S-methyl-5-thioadenosine phosphorylase activity"/>
    <property type="evidence" value="ECO:0007669"/>
    <property type="project" value="InterPro"/>
</dbReference>
<organism evidence="5 6">
    <name type="scientific">Streptomyces antimycoticus</name>
    <dbReference type="NCBI Taxonomy" id="68175"/>
    <lineage>
        <taxon>Bacteria</taxon>
        <taxon>Bacillati</taxon>
        <taxon>Actinomycetota</taxon>
        <taxon>Actinomycetes</taxon>
        <taxon>Kitasatosporales</taxon>
        <taxon>Streptomycetaceae</taxon>
        <taxon>Streptomyces</taxon>
        <taxon>Streptomyces violaceusniger group</taxon>
    </lineage>
</organism>
<dbReference type="InterPro" id="IPR035994">
    <property type="entry name" value="Nucleoside_phosphorylase_sf"/>
</dbReference>
<sequence length="300" mass="32826">MKLGVVLRAENLIREKEFRHNRVVTPYGPVDRIFSGALHGVETHFLYGRFPGRRTPSWEIPYQANQSAFDELDVDHQIGTFVVGGVDKAVRGGDLVVPHDLISFSGPGISLPPRDNRFSNAHVVPAFCPLLRSLLLRGARETGTAVHESGVYFNFYGFARIETDAELSLMEKLGVRLVGQTLDPEFTLARLRRRHYAAIAVAIDSYHDMKNEAEQDPDVFRARSRQAIADGREHFERIIEAGLATLGDAPPRSAAARASRPATTATCSPPFPRTCCEPLPGAPGRLPAPSGRAAGRAAVP</sequence>
<dbReference type="Pfam" id="PF01048">
    <property type="entry name" value="PNP_UDP_1"/>
    <property type="match status" value="1"/>
</dbReference>
<dbReference type="SUPFAM" id="SSF53167">
    <property type="entry name" value="Purine and uridine phosphorylases"/>
    <property type="match status" value="1"/>
</dbReference>
<dbReference type="GO" id="GO:0019509">
    <property type="term" value="P:L-methionine salvage from methylthioadenosine"/>
    <property type="evidence" value="ECO:0007669"/>
    <property type="project" value="TreeGrafter"/>
</dbReference>
<evidence type="ECO:0000259" key="4">
    <source>
        <dbReference type="Pfam" id="PF01048"/>
    </source>
</evidence>
<dbReference type="InterPro" id="IPR000845">
    <property type="entry name" value="Nucleoside_phosphorylase_d"/>
</dbReference>
<feature type="region of interest" description="Disordered" evidence="3">
    <location>
        <begin position="250"/>
        <end position="300"/>
    </location>
</feature>
<name>A0A499UL46_9ACTN</name>
<keyword evidence="1" id="KW-0328">Glycosyltransferase</keyword>
<evidence type="ECO:0000313" key="5">
    <source>
        <dbReference type="EMBL" id="BBJ37526.1"/>
    </source>
</evidence>
<dbReference type="GO" id="GO:0005829">
    <property type="term" value="C:cytosol"/>
    <property type="evidence" value="ECO:0007669"/>
    <property type="project" value="TreeGrafter"/>
</dbReference>
<dbReference type="GO" id="GO:0009116">
    <property type="term" value="P:nucleoside metabolic process"/>
    <property type="evidence" value="ECO:0007669"/>
    <property type="project" value="InterPro"/>
</dbReference>
<feature type="compositionally biased region" description="Low complexity" evidence="3">
    <location>
        <begin position="250"/>
        <end position="268"/>
    </location>
</feature>
<dbReference type="InterPro" id="IPR010044">
    <property type="entry name" value="MTAP"/>
</dbReference>
<dbReference type="PANTHER" id="PTHR42679:SF2">
    <property type="entry name" value="S-METHYL-5'-THIOADENOSINE PHOSPHORYLASE"/>
    <property type="match status" value="1"/>
</dbReference>
<proteinExistence type="predicted"/>
<accession>A0A499UL46</accession>
<evidence type="ECO:0000256" key="2">
    <source>
        <dbReference type="ARBA" id="ARBA00022679"/>
    </source>
</evidence>
<dbReference type="EMBL" id="AP019620">
    <property type="protein sequence ID" value="BBJ37526.1"/>
    <property type="molecule type" value="Genomic_DNA"/>
</dbReference>
<evidence type="ECO:0000313" key="6">
    <source>
        <dbReference type="Proteomes" id="UP000463951"/>
    </source>
</evidence>
<dbReference type="Proteomes" id="UP000463951">
    <property type="component" value="Chromosome"/>
</dbReference>
<evidence type="ECO:0000256" key="1">
    <source>
        <dbReference type="ARBA" id="ARBA00022676"/>
    </source>
</evidence>
<gene>
    <name evidence="5" type="ORF">SSPO_002440</name>
</gene>
<evidence type="ECO:0000256" key="3">
    <source>
        <dbReference type="SAM" id="MobiDB-lite"/>
    </source>
</evidence>
<feature type="domain" description="Nucleoside phosphorylase" evidence="4">
    <location>
        <begin position="25"/>
        <end position="229"/>
    </location>
</feature>
<dbReference type="PANTHER" id="PTHR42679">
    <property type="entry name" value="S-METHYL-5'-THIOADENOSINE PHOSPHORYLASE"/>
    <property type="match status" value="1"/>
</dbReference>
<protein>
    <recommendedName>
        <fullName evidence="4">Nucleoside phosphorylase domain-containing protein</fullName>
    </recommendedName>
</protein>
<dbReference type="Gene3D" id="3.40.50.1580">
    <property type="entry name" value="Nucleoside phosphorylase domain"/>
    <property type="match status" value="1"/>
</dbReference>
<keyword evidence="2" id="KW-0808">Transferase</keyword>
<dbReference type="AlphaFoldDB" id="A0A499UL46"/>